<dbReference type="EMBL" id="CCXY01000158">
    <property type="protein sequence ID" value="CEG12511.1"/>
    <property type="molecule type" value="Genomic_DNA"/>
</dbReference>
<accession>A0A098EAF7</accession>
<proteinExistence type="predicted"/>
<dbReference type="InterPro" id="IPR052511">
    <property type="entry name" value="ATP-dep_Helicase"/>
</dbReference>
<dbReference type="Pfam" id="PF08494">
    <property type="entry name" value="DEAD_assoc"/>
    <property type="match status" value="1"/>
</dbReference>
<reference evidence="2" key="1">
    <citation type="submission" date="2014-09" db="EMBL/GenBank/DDBJ databases">
        <authorList>
            <person name="Probst J Alexander"/>
        </authorList>
    </citation>
    <scope>NUCLEOTIDE SEQUENCE</scope>
</reference>
<dbReference type="PANTHER" id="PTHR47962:SF6">
    <property type="entry name" value="LARGE HELICASE-RELATED PROTEIN"/>
    <property type="match status" value="1"/>
</dbReference>
<sequence length="107" mass="12601">MTRRFRHCAGRSLMILRQYKGVQKSVGKQQFSSKILLNFVKELNENFPILKEARREVIEDFMDVKNAKKILKWIEEGKIKVEYINTTIPSPFAFNLIAQGYMDVFEV</sequence>
<organism evidence="2">
    <name type="scientific">groundwater metagenome</name>
    <dbReference type="NCBI Taxonomy" id="717931"/>
    <lineage>
        <taxon>unclassified sequences</taxon>
        <taxon>metagenomes</taxon>
        <taxon>ecological metagenomes</taxon>
    </lineage>
</organism>
<evidence type="ECO:0000313" key="2">
    <source>
        <dbReference type="EMBL" id="CEG12511.1"/>
    </source>
</evidence>
<evidence type="ECO:0000259" key="1">
    <source>
        <dbReference type="Pfam" id="PF08494"/>
    </source>
</evidence>
<dbReference type="InterPro" id="IPR013701">
    <property type="entry name" value="Lhr-like_DEAD/DEAH_assoc"/>
</dbReference>
<protein>
    <recommendedName>
        <fullName evidence="1">Lhr-like DEAD/H associated domain-containing protein</fullName>
    </recommendedName>
</protein>
<dbReference type="GO" id="GO:0003677">
    <property type="term" value="F:DNA binding"/>
    <property type="evidence" value="ECO:0007669"/>
    <property type="project" value="TreeGrafter"/>
</dbReference>
<name>A0A098EAF7_9ZZZZ</name>
<dbReference type="GO" id="GO:0005524">
    <property type="term" value="F:ATP binding"/>
    <property type="evidence" value="ECO:0007669"/>
    <property type="project" value="InterPro"/>
</dbReference>
<gene>
    <name evidence="2" type="ORF">MSIBF_A2400001</name>
</gene>
<dbReference type="GO" id="GO:0016887">
    <property type="term" value="F:ATP hydrolysis activity"/>
    <property type="evidence" value="ECO:0007669"/>
    <property type="project" value="TreeGrafter"/>
</dbReference>
<feature type="domain" description="Lhr-like DEAD/H associated" evidence="1">
    <location>
        <begin position="1"/>
        <end position="93"/>
    </location>
</feature>
<dbReference type="AlphaFoldDB" id="A0A098EAF7"/>
<dbReference type="PANTHER" id="PTHR47962">
    <property type="entry name" value="ATP-DEPENDENT HELICASE LHR-RELATED-RELATED"/>
    <property type="match status" value="1"/>
</dbReference>